<evidence type="ECO:0000313" key="3">
    <source>
        <dbReference type="Proteomes" id="UP000030329"/>
    </source>
</evidence>
<dbReference type="GeneID" id="24405085"/>
<proteinExistence type="predicted"/>
<dbReference type="SUPFAM" id="SSF55166">
    <property type="entry name" value="Hedgehog/DD-peptidase"/>
    <property type="match status" value="1"/>
</dbReference>
<protein>
    <recommendedName>
        <fullName evidence="1">Peptidase M15C domain-containing protein</fullName>
    </recommendedName>
</protein>
<feature type="domain" description="Peptidase M15C" evidence="1">
    <location>
        <begin position="88"/>
        <end position="152"/>
    </location>
</feature>
<dbReference type="EMBL" id="KM873719">
    <property type="protein sequence ID" value="AIX11871.1"/>
    <property type="molecule type" value="Genomic_DNA"/>
</dbReference>
<evidence type="ECO:0000313" key="2">
    <source>
        <dbReference type="EMBL" id="AIX11871.1"/>
    </source>
</evidence>
<keyword evidence="3" id="KW-1185">Reference proteome</keyword>
<dbReference type="GO" id="GO:0008233">
    <property type="term" value="F:peptidase activity"/>
    <property type="evidence" value="ECO:0007669"/>
    <property type="project" value="InterPro"/>
</dbReference>
<dbReference type="InterPro" id="IPR009045">
    <property type="entry name" value="Zn_M74/Hedgehog-like"/>
</dbReference>
<reference evidence="2 3" key="1">
    <citation type="journal article" date="2015" name="Front. Microbiol.">
        <title>The use of phage FCL-2 as an alternative to chemotherapy against columnaris disease in aquaculture.</title>
        <authorList>
            <person name="Laanto E."/>
            <person name="Bamford J.K."/>
            <person name="Ravantti J.J."/>
            <person name="Sundberg L.R."/>
        </authorList>
    </citation>
    <scope>NUCLEOTIDE SEQUENCE [LARGE SCALE GENOMIC DNA]</scope>
</reference>
<dbReference type="KEGG" id="vg:24405085"/>
<dbReference type="Gene3D" id="3.30.1380.10">
    <property type="match status" value="1"/>
</dbReference>
<dbReference type="Proteomes" id="UP000030329">
    <property type="component" value="Segment"/>
</dbReference>
<dbReference type="RefSeq" id="YP_009140517.1">
    <property type="nucleotide sequence ID" value="NC_027125.1"/>
</dbReference>
<organism evidence="2 3">
    <name type="scientific">Flavobacterium phage FCL-2</name>
    <dbReference type="NCBI Taxonomy" id="908819"/>
    <lineage>
        <taxon>Viruses</taxon>
        <taxon>Duplodnaviria</taxon>
        <taxon>Heunggongvirae</taxon>
        <taxon>Uroviricota</taxon>
        <taxon>Caudoviricetes</taxon>
        <taxon>Ficleduovirus</taxon>
        <taxon>Ficleduovirus FCL2</taxon>
    </lineage>
</organism>
<dbReference type="Pfam" id="PF13539">
    <property type="entry name" value="Peptidase_M15_4"/>
    <property type="match status" value="1"/>
</dbReference>
<sequence length="154" mass="18088">MLKTNEIIKKYGKPNQQGSYLTTITLPYPMRIAWDTDTKVTKMRCHKLVADDFLAVFNDLLNHYGYEKLVELGIDLFGGCFNFRKMRGGSDWSRHSWAIAIDLDPERNQLEETSKTARFARAEYKSMIDIFYKHGFISLGKEKNYDWMHFEKGE</sequence>
<evidence type="ECO:0000259" key="1">
    <source>
        <dbReference type="Pfam" id="PF13539"/>
    </source>
</evidence>
<dbReference type="InterPro" id="IPR039561">
    <property type="entry name" value="Peptidase_M15C"/>
</dbReference>
<accession>A0A0A0YUW7</accession>
<name>A0A0A0YUW7_9CAUD</name>
<dbReference type="OrthoDB" id="22281at10239"/>